<evidence type="ECO:0000256" key="1">
    <source>
        <dbReference type="SAM" id="MobiDB-lite"/>
    </source>
</evidence>
<dbReference type="AlphaFoldDB" id="Q69UY5"/>
<reference evidence="3" key="2">
    <citation type="journal article" date="2008" name="Nucleic Acids Res.">
        <title>The rice annotation project database (RAP-DB): 2008 update.</title>
        <authorList>
            <consortium name="The rice annotation project (RAP)"/>
        </authorList>
    </citation>
    <scope>GENOME REANNOTATION</scope>
    <source>
        <strain evidence="3">cv. Nipponbare</strain>
    </source>
</reference>
<sequence>MKQCFSIQEPSAAASIQPSVAAIVHASRSPLPNATRREQAIVRGALDRDS</sequence>
<dbReference type="Proteomes" id="UP000000763">
    <property type="component" value="Chromosome 6"/>
</dbReference>
<reference evidence="3" key="1">
    <citation type="journal article" date="2005" name="Nature">
        <title>The map-based sequence of the rice genome.</title>
        <authorList>
            <consortium name="International rice genome sequencing project (IRGSP)"/>
            <person name="Matsumoto T."/>
            <person name="Wu J."/>
            <person name="Kanamori H."/>
            <person name="Katayose Y."/>
            <person name="Fujisawa M."/>
            <person name="Namiki N."/>
            <person name="Mizuno H."/>
            <person name="Yamamoto K."/>
            <person name="Antonio B.A."/>
            <person name="Baba T."/>
            <person name="Sakata K."/>
            <person name="Nagamura Y."/>
            <person name="Aoki H."/>
            <person name="Arikawa K."/>
            <person name="Arita K."/>
            <person name="Bito T."/>
            <person name="Chiden Y."/>
            <person name="Fujitsuka N."/>
            <person name="Fukunaka R."/>
            <person name="Hamada M."/>
            <person name="Harada C."/>
            <person name="Hayashi A."/>
            <person name="Hijishita S."/>
            <person name="Honda M."/>
            <person name="Hosokawa S."/>
            <person name="Ichikawa Y."/>
            <person name="Idonuma A."/>
            <person name="Iijima M."/>
            <person name="Ikeda M."/>
            <person name="Ikeno M."/>
            <person name="Ito K."/>
            <person name="Ito S."/>
            <person name="Ito T."/>
            <person name="Ito Y."/>
            <person name="Ito Y."/>
            <person name="Iwabuchi A."/>
            <person name="Kamiya K."/>
            <person name="Karasawa W."/>
            <person name="Kurita K."/>
            <person name="Katagiri S."/>
            <person name="Kikuta A."/>
            <person name="Kobayashi H."/>
            <person name="Kobayashi N."/>
            <person name="Machita K."/>
            <person name="Maehara T."/>
            <person name="Masukawa M."/>
            <person name="Mizubayashi T."/>
            <person name="Mukai Y."/>
            <person name="Nagasaki H."/>
            <person name="Nagata Y."/>
            <person name="Naito S."/>
            <person name="Nakashima M."/>
            <person name="Nakama Y."/>
            <person name="Nakamichi Y."/>
            <person name="Nakamura M."/>
            <person name="Meguro A."/>
            <person name="Negishi M."/>
            <person name="Ohta I."/>
            <person name="Ohta T."/>
            <person name="Okamoto M."/>
            <person name="Ono N."/>
            <person name="Saji S."/>
            <person name="Sakaguchi M."/>
            <person name="Sakai K."/>
            <person name="Shibata M."/>
            <person name="Shimokawa T."/>
            <person name="Song J."/>
            <person name="Takazaki Y."/>
            <person name="Terasawa K."/>
            <person name="Tsugane M."/>
            <person name="Tsuji K."/>
            <person name="Ueda S."/>
            <person name="Waki K."/>
            <person name="Yamagata H."/>
            <person name="Yamamoto M."/>
            <person name="Yamamoto S."/>
            <person name="Yamane H."/>
            <person name="Yoshiki S."/>
            <person name="Yoshihara R."/>
            <person name="Yukawa K."/>
            <person name="Zhong H."/>
            <person name="Yano M."/>
            <person name="Yuan Q."/>
            <person name="Ouyang S."/>
            <person name="Liu J."/>
            <person name="Jones K.M."/>
            <person name="Gansberger K."/>
            <person name="Moffat K."/>
            <person name="Hill J."/>
            <person name="Bera J."/>
            <person name="Fadrosh D."/>
            <person name="Jin S."/>
            <person name="Johri S."/>
            <person name="Kim M."/>
            <person name="Overton L."/>
            <person name="Reardon M."/>
            <person name="Tsitrin T."/>
            <person name="Vuong H."/>
            <person name="Weaver B."/>
            <person name="Ciecko A."/>
            <person name="Tallon L."/>
            <person name="Jackson J."/>
            <person name="Pai G."/>
            <person name="Aken S.V."/>
            <person name="Utterback T."/>
            <person name="Reidmuller S."/>
            <person name="Feldblyum T."/>
            <person name="Hsiao J."/>
            <person name="Zismann V."/>
            <person name="Iobst S."/>
            <person name="de Vazeille A.R."/>
            <person name="Buell C.R."/>
            <person name="Ying K."/>
            <person name="Li Y."/>
            <person name="Lu T."/>
            <person name="Huang Y."/>
            <person name="Zhao Q."/>
            <person name="Feng Q."/>
            <person name="Zhang L."/>
            <person name="Zhu J."/>
            <person name="Weng Q."/>
            <person name="Mu J."/>
            <person name="Lu Y."/>
            <person name="Fan D."/>
            <person name="Liu Y."/>
            <person name="Guan J."/>
            <person name="Zhang Y."/>
            <person name="Yu S."/>
            <person name="Liu X."/>
            <person name="Zhang Y."/>
            <person name="Hong G."/>
            <person name="Han B."/>
            <person name="Choisne N."/>
            <person name="Demange N."/>
            <person name="Orjeda G."/>
            <person name="Samain S."/>
            <person name="Cattolico L."/>
            <person name="Pelletier E."/>
            <person name="Couloux A."/>
            <person name="Segurens B."/>
            <person name="Wincker P."/>
            <person name="D'Hont A."/>
            <person name="Scarpelli C."/>
            <person name="Weissenbach J."/>
            <person name="Salanoubat M."/>
            <person name="Quetier F."/>
            <person name="Yu Y."/>
            <person name="Kim H.R."/>
            <person name="Rambo T."/>
            <person name="Currie J."/>
            <person name="Collura K."/>
            <person name="Luo M."/>
            <person name="Yang T."/>
            <person name="Ammiraju J.S.S."/>
            <person name="Engler F."/>
            <person name="Soderlund C."/>
            <person name="Wing R.A."/>
            <person name="Palmer L.E."/>
            <person name="de la Bastide M."/>
            <person name="Spiegel L."/>
            <person name="Nascimento L."/>
            <person name="Zutavern T."/>
            <person name="O'Shaughnessy A."/>
            <person name="Dike S."/>
            <person name="Dedhia N."/>
            <person name="Preston R."/>
            <person name="Balija V."/>
            <person name="McCombie W.R."/>
            <person name="Chow T."/>
            <person name="Chen H."/>
            <person name="Chung M."/>
            <person name="Chen C."/>
            <person name="Shaw J."/>
            <person name="Wu H."/>
            <person name="Hsiao K."/>
            <person name="Chao Y."/>
            <person name="Chu M."/>
            <person name="Cheng C."/>
            <person name="Hour A."/>
            <person name="Lee P."/>
            <person name="Lin S."/>
            <person name="Lin Y."/>
            <person name="Liou J."/>
            <person name="Liu S."/>
            <person name="Hsing Y."/>
            <person name="Raghuvanshi S."/>
            <person name="Mohanty A."/>
            <person name="Bharti A.K."/>
            <person name="Gaur A."/>
            <person name="Gupta V."/>
            <person name="Kumar D."/>
            <person name="Ravi V."/>
            <person name="Vij S."/>
            <person name="Kapur A."/>
            <person name="Khurana P."/>
            <person name="Khurana P."/>
            <person name="Khurana J.P."/>
            <person name="Tyagi A.K."/>
            <person name="Gaikwad K."/>
            <person name="Singh A."/>
            <person name="Dalal V."/>
            <person name="Srivastava S."/>
            <person name="Dixit A."/>
            <person name="Pal A.K."/>
            <person name="Ghazi I.A."/>
            <person name="Yadav M."/>
            <person name="Pandit A."/>
            <person name="Bhargava A."/>
            <person name="Sureshbabu K."/>
            <person name="Batra K."/>
            <person name="Sharma T.R."/>
            <person name="Mohapatra T."/>
            <person name="Singh N.K."/>
            <person name="Messing J."/>
            <person name="Nelson A.B."/>
            <person name="Fuks G."/>
            <person name="Kavchok S."/>
            <person name="Keizer G."/>
            <person name="Linton E."/>
            <person name="Llaca V."/>
            <person name="Song R."/>
            <person name="Tanyolac B."/>
            <person name="Young S."/>
            <person name="Ho-Il K."/>
            <person name="Hahn J.H."/>
            <person name="Sangsakoo G."/>
            <person name="Vanavichit A."/>
            <person name="de Mattos Luiz.A.T."/>
            <person name="Zimmer P.D."/>
            <person name="Malone G."/>
            <person name="Dellagostin O."/>
            <person name="de Oliveira A.C."/>
            <person name="Bevan M."/>
            <person name="Bancroft I."/>
            <person name="Minx P."/>
            <person name="Cordum H."/>
            <person name="Wilson R."/>
            <person name="Cheng Z."/>
            <person name="Jin W."/>
            <person name="Jiang J."/>
            <person name="Leong S.A."/>
            <person name="Iwama H."/>
            <person name="Gojobori T."/>
            <person name="Itoh T."/>
            <person name="Niimura Y."/>
            <person name="Fujii Y."/>
            <person name="Habara T."/>
            <person name="Sakai H."/>
            <person name="Sato Y."/>
            <person name="Wilson G."/>
            <person name="Kumar K."/>
            <person name="McCouch S."/>
            <person name="Juretic N."/>
            <person name="Hoen D."/>
            <person name="Wright S."/>
            <person name="Bruskiewich R."/>
            <person name="Bureau T."/>
            <person name="Miyao A."/>
            <person name="Hirochika H."/>
            <person name="Nishikawa T."/>
            <person name="Kadowaki K."/>
            <person name="Sugiura M."/>
            <person name="Burr B."/>
            <person name="Sasaki T."/>
        </authorList>
    </citation>
    <scope>NUCLEOTIDE SEQUENCE [LARGE SCALE GENOMIC DNA]</scope>
    <source>
        <strain evidence="3">cv. Nipponbare</strain>
    </source>
</reference>
<dbReference type="EMBL" id="AP004325">
    <property type="protein sequence ID" value="BAD33066.1"/>
    <property type="molecule type" value="Genomic_DNA"/>
</dbReference>
<evidence type="ECO:0000313" key="3">
    <source>
        <dbReference type="Proteomes" id="UP000000763"/>
    </source>
</evidence>
<name>Q69UY5_ORYSJ</name>
<evidence type="ECO:0000313" key="2">
    <source>
        <dbReference type="EMBL" id="BAD33066.1"/>
    </source>
</evidence>
<accession>Q69UY5</accession>
<organism evidence="2 3">
    <name type="scientific">Oryza sativa subsp. japonica</name>
    <name type="common">Rice</name>
    <dbReference type="NCBI Taxonomy" id="39947"/>
    <lineage>
        <taxon>Eukaryota</taxon>
        <taxon>Viridiplantae</taxon>
        <taxon>Streptophyta</taxon>
        <taxon>Embryophyta</taxon>
        <taxon>Tracheophyta</taxon>
        <taxon>Spermatophyta</taxon>
        <taxon>Magnoliopsida</taxon>
        <taxon>Liliopsida</taxon>
        <taxon>Poales</taxon>
        <taxon>Poaceae</taxon>
        <taxon>BOP clade</taxon>
        <taxon>Oryzoideae</taxon>
        <taxon>Oryzeae</taxon>
        <taxon>Oryzinae</taxon>
        <taxon>Oryza</taxon>
        <taxon>Oryza sativa</taxon>
    </lineage>
</organism>
<feature type="compositionally biased region" description="Basic and acidic residues" evidence="1">
    <location>
        <begin position="35"/>
        <end position="50"/>
    </location>
</feature>
<feature type="region of interest" description="Disordered" evidence="1">
    <location>
        <begin position="31"/>
        <end position="50"/>
    </location>
</feature>
<protein>
    <submittedName>
        <fullName evidence="2">Uncharacterized protein</fullName>
    </submittedName>
</protein>
<gene>
    <name evidence="2" type="primary">OJ1230_H04.8</name>
</gene>
<proteinExistence type="predicted"/>